<feature type="domain" description="Peptidase MA-like" evidence="5">
    <location>
        <begin position="323"/>
        <end position="522"/>
    </location>
</feature>
<dbReference type="PANTHER" id="PTHR45586">
    <property type="entry name" value="TPR REPEAT-CONTAINING PROTEIN PA4667"/>
    <property type="match status" value="1"/>
</dbReference>
<keyword evidence="2 3" id="KW-0802">TPR repeat</keyword>
<dbReference type="InterPro" id="IPR011990">
    <property type="entry name" value="TPR-like_helical_dom_sf"/>
</dbReference>
<evidence type="ECO:0000313" key="7">
    <source>
        <dbReference type="Proteomes" id="UP000321820"/>
    </source>
</evidence>
<dbReference type="KEGG" id="talb:FTW19_14510"/>
<evidence type="ECO:0000256" key="3">
    <source>
        <dbReference type="PROSITE-ProRule" id="PRU00339"/>
    </source>
</evidence>
<dbReference type="OrthoDB" id="9787613at2"/>
<evidence type="ECO:0000256" key="4">
    <source>
        <dbReference type="SAM" id="SignalP"/>
    </source>
</evidence>
<feature type="repeat" description="TPR" evidence="3">
    <location>
        <begin position="677"/>
        <end position="710"/>
    </location>
</feature>
<sequence length="732" mass="81085">MRYLLLTLALTLSSHAATWQECRGLEKHGKDATACYTQLTHTNDPALRAEGFWGLENYQQANAEFREAVASPSSGAAVRVRWGLLFHERFNNPEAVNLFNEALAKDPNYAPAFYGLALVSADGFDGRAPQYIAKALTLDPKSAESRELAADMAFENSDFDTASKEADQAITLAPDALDAMAIHAAIDLLNDRPPDAWLAKITAINPKYGEGYARIGYHLVQNRRYNDGVTYYRKAVEVQPGLWSAHAQLGINLMRLGQQDEPEKELQLAYDNGYRDAATVNSLRLLDSYKNFQTFTDDTTILKLNKKEAELLQPYFSAELHRAMAAYEKKYQMKLKGPVQLEVYPDHEDFAVRTMGMPGLGALGVTFGQVVAMDSPSGRKPGEFHWASTLRHELSHVYVLSATNHRVPRWFTEGLAVHEETQASPEWGDRVTPEILIAIRDKKLLPVAELDRGFIYPQYPAQVIVSYFQGGSICDYIGERWGEGKLLEIVHAYAKLTPTPEVIQTTLGISAEQFDKDYMAWLDKQLGDVVKNFDPWRKQLTELAQHAKSKDYAFVLANGEKAKALYPQYIGDANAYQMIADAQLAGGNKQAATKVLVEYEKMGGHEPATLKQLATLEEGAGDKVAAAATLDRLNYVYPTGDEELHRRLGTLFLELKNYDGAVREYSAVVALHPLDTAGAQYNLAQAYMAKGDRAKAEEAVLAALEAAPGYRPAQTLLLQLHNGGAAAQPKTN</sequence>
<proteinExistence type="predicted"/>
<reference evidence="6 7" key="1">
    <citation type="submission" date="2019-08" db="EMBL/GenBank/DDBJ databases">
        <title>Complete genome sequence of Terriglobus albidus strain ORNL.</title>
        <authorList>
            <person name="Podar M."/>
        </authorList>
    </citation>
    <scope>NUCLEOTIDE SEQUENCE [LARGE SCALE GENOMIC DNA]</scope>
    <source>
        <strain evidence="6 7">ORNL</strain>
    </source>
</reference>
<feature type="repeat" description="TPR" evidence="3">
    <location>
        <begin position="642"/>
        <end position="675"/>
    </location>
</feature>
<keyword evidence="1" id="KW-0677">Repeat</keyword>
<feature type="chain" id="PRO_5022763575" evidence="4">
    <location>
        <begin position="17"/>
        <end position="732"/>
    </location>
</feature>
<evidence type="ECO:0000256" key="1">
    <source>
        <dbReference type="ARBA" id="ARBA00022737"/>
    </source>
</evidence>
<dbReference type="AlphaFoldDB" id="A0A5B9EAE0"/>
<feature type="repeat" description="TPR" evidence="3">
    <location>
        <begin position="76"/>
        <end position="109"/>
    </location>
</feature>
<dbReference type="InterPro" id="IPR019734">
    <property type="entry name" value="TPR_rpt"/>
</dbReference>
<evidence type="ECO:0000313" key="6">
    <source>
        <dbReference type="EMBL" id="QEE29102.1"/>
    </source>
</evidence>
<protein>
    <submittedName>
        <fullName evidence="6">Tetratricopeptide repeat protein</fullName>
    </submittedName>
</protein>
<dbReference type="EMBL" id="CP042806">
    <property type="protein sequence ID" value="QEE29102.1"/>
    <property type="molecule type" value="Genomic_DNA"/>
</dbReference>
<keyword evidence="4" id="KW-0732">Signal</keyword>
<feature type="repeat" description="TPR" evidence="3">
    <location>
        <begin position="209"/>
        <end position="242"/>
    </location>
</feature>
<evidence type="ECO:0000256" key="2">
    <source>
        <dbReference type="ARBA" id="ARBA00022803"/>
    </source>
</evidence>
<dbReference type="PROSITE" id="PS50005">
    <property type="entry name" value="TPR"/>
    <property type="match status" value="4"/>
</dbReference>
<keyword evidence="7" id="KW-1185">Reference proteome</keyword>
<name>A0A5B9EAE0_9BACT</name>
<dbReference type="SMART" id="SM00028">
    <property type="entry name" value="TPR"/>
    <property type="match status" value="5"/>
</dbReference>
<gene>
    <name evidence="6" type="ORF">FTW19_14510</name>
</gene>
<dbReference type="InterPro" id="IPR051012">
    <property type="entry name" value="CellSynth/LPSAsmb/PSIAsmb"/>
</dbReference>
<dbReference type="InterPro" id="IPR039568">
    <property type="entry name" value="Peptidase_MA-like_dom"/>
</dbReference>
<dbReference type="Pfam" id="PF13432">
    <property type="entry name" value="TPR_16"/>
    <property type="match status" value="2"/>
</dbReference>
<feature type="signal peptide" evidence="4">
    <location>
        <begin position="1"/>
        <end position="16"/>
    </location>
</feature>
<organism evidence="6 7">
    <name type="scientific">Terriglobus albidus</name>
    <dbReference type="NCBI Taxonomy" id="1592106"/>
    <lineage>
        <taxon>Bacteria</taxon>
        <taxon>Pseudomonadati</taxon>
        <taxon>Acidobacteriota</taxon>
        <taxon>Terriglobia</taxon>
        <taxon>Terriglobales</taxon>
        <taxon>Acidobacteriaceae</taxon>
        <taxon>Terriglobus</taxon>
    </lineage>
</organism>
<dbReference type="Pfam" id="PF13485">
    <property type="entry name" value="Peptidase_MA_2"/>
    <property type="match status" value="1"/>
</dbReference>
<dbReference type="SUPFAM" id="SSF48452">
    <property type="entry name" value="TPR-like"/>
    <property type="match status" value="1"/>
</dbReference>
<dbReference type="Gene3D" id="1.25.40.10">
    <property type="entry name" value="Tetratricopeptide repeat domain"/>
    <property type="match status" value="4"/>
</dbReference>
<dbReference type="RefSeq" id="WP_147648301.1">
    <property type="nucleotide sequence ID" value="NZ_CP042806.1"/>
</dbReference>
<dbReference type="PANTHER" id="PTHR45586:SF1">
    <property type="entry name" value="LIPOPOLYSACCHARIDE ASSEMBLY PROTEIN B"/>
    <property type="match status" value="1"/>
</dbReference>
<accession>A0A5B9EAE0</accession>
<evidence type="ECO:0000259" key="5">
    <source>
        <dbReference type="Pfam" id="PF13485"/>
    </source>
</evidence>
<dbReference type="Proteomes" id="UP000321820">
    <property type="component" value="Chromosome"/>
</dbReference>